<evidence type="ECO:0000256" key="1">
    <source>
        <dbReference type="SAM" id="MobiDB-lite"/>
    </source>
</evidence>
<protein>
    <submittedName>
        <fullName evidence="2">Uncharacterized protein</fullName>
    </submittedName>
</protein>
<feature type="region of interest" description="Disordered" evidence="1">
    <location>
        <begin position="45"/>
        <end position="73"/>
    </location>
</feature>
<feature type="region of interest" description="Disordered" evidence="1">
    <location>
        <begin position="1"/>
        <end position="29"/>
    </location>
</feature>
<evidence type="ECO:0000313" key="3">
    <source>
        <dbReference type="Proteomes" id="UP000315295"/>
    </source>
</evidence>
<dbReference type="AlphaFoldDB" id="A0A540KZB8"/>
<name>A0A540KZB8_MALBA</name>
<dbReference type="EMBL" id="VIEB01000863">
    <property type="protein sequence ID" value="TQD79352.1"/>
    <property type="molecule type" value="Genomic_DNA"/>
</dbReference>
<evidence type="ECO:0000313" key="2">
    <source>
        <dbReference type="EMBL" id="TQD79352.1"/>
    </source>
</evidence>
<sequence length="73" mass="8077">MAVAAQQQKETAGDGAKVKMGTPTTRLRRRRRFRDSEFWVCFSIGGDPSRRRSAIPLQGSHGGGGRSQLLHPR</sequence>
<keyword evidence="3" id="KW-1185">Reference proteome</keyword>
<gene>
    <name evidence="2" type="ORF">C1H46_035091</name>
</gene>
<feature type="compositionally biased region" description="Polar residues" evidence="1">
    <location>
        <begin position="1"/>
        <end position="10"/>
    </location>
</feature>
<accession>A0A540KZB8</accession>
<proteinExistence type="predicted"/>
<reference evidence="2 3" key="1">
    <citation type="journal article" date="2019" name="G3 (Bethesda)">
        <title>Sequencing of a Wild Apple (Malus baccata) Genome Unravels the Differences Between Cultivated and Wild Apple Species Regarding Disease Resistance and Cold Tolerance.</title>
        <authorList>
            <person name="Chen X."/>
        </authorList>
    </citation>
    <scope>NUCLEOTIDE SEQUENCE [LARGE SCALE GENOMIC DNA]</scope>
    <source>
        <strain evidence="3">cv. Shandingzi</strain>
        <tissue evidence="2">Leaves</tissue>
    </source>
</reference>
<dbReference type="Proteomes" id="UP000315295">
    <property type="component" value="Unassembled WGS sequence"/>
</dbReference>
<organism evidence="2 3">
    <name type="scientific">Malus baccata</name>
    <name type="common">Siberian crab apple</name>
    <name type="synonym">Pyrus baccata</name>
    <dbReference type="NCBI Taxonomy" id="106549"/>
    <lineage>
        <taxon>Eukaryota</taxon>
        <taxon>Viridiplantae</taxon>
        <taxon>Streptophyta</taxon>
        <taxon>Embryophyta</taxon>
        <taxon>Tracheophyta</taxon>
        <taxon>Spermatophyta</taxon>
        <taxon>Magnoliopsida</taxon>
        <taxon>eudicotyledons</taxon>
        <taxon>Gunneridae</taxon>
        <taxon>Pentapetalae</taxon>
        <taxon>rosids</taxon>
        <taxon>fabids</taxon>
        <taxon>Rosales</taxon>
        <taxon>Rosaceae</taxon>
        <taxon>Amygdaloideae</taxon>
        <taxon>Maleae</taxon>
        <taxon>Malus</taxon>
    </lineage>
</organism>
<comment type="caution">
    <text evidence="2">The sequence shown here is derived from an EMBL/GenBank/DDBJ whole genome shotgun (WGS) entry which is preliminary data.</text>
</comment>